<dbReference type="HOGENOM" id="CLU_1023416_0_0_1"/>
<dbReference type="OrthoDB" id="2188983at2759"/>
<organism evidence="2">
    <name type="scientific">Vairimorpha ceranae (strain BRL01)</name>
    <name type="common">Microsporidian parasite</name>
    <name type="synonym">Nosema ceranae</name>
    <dbReference type="NCBI Taxonomy" id="578460"/>
    <lineage>
        <taxon>Eukaryota</taxon>
        <taxon>Fungi</taxon>
        <taxon>Fungi incertae sedis</taxon>
        <taxon>Microsporidia</taxon>
        <taxon>Nosematidae</taxon>
        <taxon>Vairimorpha</taxon>
    </lineage>
</organism>
<dbReference type="KEGG" id="nce:NCER_100900"/>
<dbReference type="OMA" id="ANINLYF"/>
<reference evidence="2" key="1">
    <citation type="journal article" date="2009" name="PLoS Pathog.">
        <title>Genomic analyses of the microsporidian Nosema ceranae, an emergent pathogen of honey bees.</title>
        <authorList>
            <person name="Cornman R.S."/>
            <person name="Chen Y.P."/>
            <person name="Schatz M.C."/>
            <person name="Street C."/>
            <person name="Zhao Y."/>
            <person name="Desany B."/>
            <person name="Egholm M."/>
            <person name="Hutchison S."/>
            <person name="Pettis J.S."/>
            <person name="Lipkin W.I."/>
            <person name="Evans J.D."/>
        </authorList>
    </citation>
    <scope>NUCLEOTIDE SEQUENCE [LARGE SCALE GENOMIC DNA]</scope>
    <source>
        <strain evidence="2">BRL01</strain>
    </source>
</reference>
<sequence length="272" mass="32826">MQYTIKEHEMKKKNYKTPIDFIEDYIIMYSKQAKVPYKLYFKNLEYSKIYEISLFNYLVETKIENYQILENLLKKMVVMQWCDHTFYNLTLSIFIKGVAIALDKVIQQVEILDFTNVNFLYFYSNANINLYFVMALKIVNCLHITKENKNREVKLKILDTFWFLLVKCYKDIENINRALTSYNQSQFINNEELKKRVFIPEILLGSKRIDIYERKQLMSCILQEIKIKAQKMCTEKLYIFIVNLISELIIREICDESELVDFHEYSRDLLDQ</sequence>
<dbReference type="Proteomes" id="UP000009082">
    <property type="component" value="Unassembled WGS sequence"/>
</dbReference>
<evidence type="ECO:0000313" key="2">
    <source>
        <dbReference type="Proteomes" id="UP000009082"/>
    </source>
</evidence>
<accession>C4V8R2</accession>
<name>C4V8R2_VAIC1</name>
<evidence type="ECO:0000313" key="1">
    <source>
        <dbReference type="EMBL" id="EEQ82386.1"/>
    </source>
</evidence>
<dbReference type="VEuPathDB" id="MicrosporidiaDB:NCER_100900"/>
<dbReference type="InParanoid" id="C4V8R2"/>
<proteinExistence type="predicted"/>
<dbReference type="AlphaFoldDB" id="C4V8R2"/>
<dbReference type="EMBL" id="ACOL01000064">
    <property type="protein sequence ID" value="EEQ82386.1"/>
    <property type="molecule type" value="Genomic_DNA"/>
</dbReference>
<gene>
    <name evidence="1" type="ORF">NCER_100900</name>
</gene>
<protein>
    <submittedName>
        <fullName evidence="1">Uncharacterized protein</fullName>
    </submittedName>
</protein>